<comment type="caution">
    <text evidence="1">The sequence shown here is derived from an EMBL/GenBank/DDBJ whole genome shotgun (WGS) entry which is preliminary data.</text>
</comment>
<sequence length="130" mass="15020">MQHAKELGSTTTVSHNFSPLHVHLPWNYWLINTIPIASVIAKAAITEGSEPVVKYKRILFSDVVVKRQRRVFFVGGNGILRIVKDKTMQGASRNNPSIDFFKTLTLFIQLLLELFYMQWEDFLYSFGEWA</sequence>
<dbReference type="KEGG" id="qsa:O6P43_027884"/>
<protein>
    <submittedName>
        <fullName evidence="1">Uncharacterized protein</fullName>
    </submittedName>
</protein>
<accession>A0AAD7L5E5</accession>
<evidence type="ECO:0000313" key="1">
    <source>
        <dbReference type="EMBL" id="KAJ7951906.1"/>
    </source>
</evidence>
<dbReference type="Proteomes" id="UP001163823">
    <property type="component" value="Chromosome 11"/>
</dbReference>
<dbReference type="EMBL" id="JARAOO010000011">
    <property type="protein sequence ID" value="KAJ7951906.1"/>
    <property type="molecule type" value="Genomic_DNA"/>
</dbReference>
<proteinExistence type="predicted"/>
<keyword evidence="2" id="KW-1185">Reference proteome</keyword>
<evidence type="ECO:0000313" key="2">
    <source>
        <dbReference type="Proteomes" id="UP001163823"/>
    </source>
</evidence>
<dbReference type="AlphaFoldDB" id="A0AAD7L5E5"/>
<gene>
    <name evidence="1" type="ORF">O6P43_027884</name>
</gene>
<reference evidence="1" key="1">
    <citation type="journal article" date="2023" name="Science">
        <title>Elucidation of the pathway for biosynthesis of saponin adjuvants from the soapbark tree.</title>
        <authorList>
            <person name="Reed J."/>
            <person name="Orme A."/>
            <person name="El-Demerdash A."/>
            <person name="Owen C."/>
            <person name="Martin L.B.B."/>
            <person name="Misra R.C."/>
            <person name="Kikuchi S."/>
            <person name="Rejzek M."/>
            <person name="Martin A.C."/>
            <person name="Harkess A."/>
            <person name="Leebens-Mack J."/>
            <person name="Louveau T."/>
            <person name="Stephenson M.J."/>
            <person name="Osbourn A."/>
        </authorList>
    </citation>
    <scope>NUCLEOTIDE SEQUENCE</scope>
    <source>
        <strain evidence="1">S10</strain>
    </source>
</reference>
<name>A0AAD7L5E5_QUISA</name>
<organism evidence="1 2">
    <name type="scientific">Quillaja saponaria</name>
    <name type="common">Soap bark tree</name>
    <dbReference type="NCBI Taxonomy" id="32244"/>
    <lineage>
        <taxon>Eukaryota</taxon>
        <taxon>Viridiplantae</taxon>
        <taxon>Streptophyta</taxon>
        <taxon>Embryophyta</taxon>
        <taxon>Tracheophyta</taxon>
        <taxon>Spermatophyta</taxon>
        <taxon>Magnoliopsida</taxon>
        <taxon>eudicotyledons</taxon>
        <taxon>Gunneridae</taxon>
        <taxon>Pentapetalae</taxon>
        <taxon>rosids</taxon>
        <taxon>fabids</taxon>
        <taxon>Fabales</taxon>
        <taxon>Quillajaceae</taxon>
        <taxon>Quillaja</taxon>
    </lineage>
</organism>